<evidence type="ECO:0000256" key="1">
    <source>
        <dbReference type="SAM" id="MobiDB-lite"/>
    </source>
</evidence>
<reference evidence="2 3" key="1">
    <citation type="journal article" date="2024" name="G3 (Bethesda)">
        <title>Genome assembly of Hibiscus sabdariffa L. provides insights into metabolisms of medicinal natural products.</title>
        <authorList>
            <person name="Kim T."/>
        </authorList>
    </citation>
    <scope>NUCLEOTIDE SEQUENCE [LARGE SCALE GENOMIC DNA]</scope>
    <source>
        <strain evidence="2">TK-2024</strain>
        <tissue evidence="2">Old leaves</tissue>
    </source>
</reference>
<feature type="region of interest" description="Disordered" evidence="1">
    <location>
        <begin position="1"/>
        <end position="28"/>
    </location>
</feature>
<dbReference type="Proteomes" id="UP001472677">
    <property type="component" value="Unassembled WGS sequence"/>
</dbReference>
<comment type="caution">
    <text evidence="2">The sequence shown here is derived from an EMBL/GenBank/DDBJ whole genome shotgun (WGS) entry which is preliminary data.</text>
</comment>
<evidence type="ECO:0000313" key="3">
    <source>
        <dbReference type="Proteomes" id="UP001472677"/>
    </source>
</evidence>
<sequence length="85" mass="9645">MRRRLHNSISRNSYIGHSQSPPPPVSGLQAQYLETHQFQIQKKSSIMLVSVSGGLPEGRLSESYDFRVQRPQSSLEEHPQIAKET</sequence>
<protein>
    <submittedName>
        <fullName evidence="2">Uncharacterized protein</fullName>
    </submittedName>
</protein>
<evidence type="ECO:0000313" key="2">
    <source>
        <dbReference type="EMBL" id="KAK8573000.1"/>
    </source>
</evidence>
<accession>A0ABR2F7L2</accession>
<organism evidence="2 3">
    <name type="scientific">Hibiscus sabdariffa</name>
    <name type="common">roselle</name>
    <dbReference type="NCBI Taxonomy" id="183260"/>
    <lineage>
        <taxon>Eukaryota</taxon>
        <taxon>Viridiplantae</taxon>
        <taxon>Streptophyta</taxon>
        <taxon>Embryophyta</taxon>
        <taxon>Tracheophyta</taxon>
        <taxon>Spermatophyta</taxon>
        <taxon>Magnoliopsida</taxon>
        <taxon>eudicotyledons</taxon>
        <taxon>Gunneridae</taxon>
        <taxon>Pentapetalae</taxon>
        <taxon>rosids</taxon>
        <taxon>malvids</taxon>
        <taxon>Malvales</taxon>
        <taxon>Malvaceae</taxon>
        <taxon>Malvoideae</taxon>
        <taxon>Hibiscus</taxon>
    </lineage>
</organism>
<keyword evidence="3" id="KW-1185">Reference proteome</keyword>
<feature type="compositionally biased region" description="Basic and acidic residues" evidence="1">
    <location>
        <begin position="75"/>
        <end position="85"/>
    </location>
</feature>
<feature type="compositionally biased region" description="Polar residues" evidence="1">
    <location>
        <begin position="7"/>
        <end position="19"/>
    </location>
</feature>
<proteinExistence type="predicted"/>
<name>A0ABR2F7L2_9ROSI</name>
<gene>
    <name evidence="2" type="ORF">V6N12_029040</name>
</gene>
<dbReference type="EMBL" id="JBBPBM010000008">
    <property type="protein sequence ID" value="KAK8573000.1"/>
    <property type="molecule type" value="Genomic_DNA"/>
</dbReference>
<feature type="region of interest" description="Disordered" evidence="1">
    <location>
        <begin position="63"/>
        <end position="85"/>
    </location>
</feature>